<reference evidence="2" key="1">
    <citation type="submission" date="2024-02" db="UniProtKB">
        <authorList>
            <consortium name="WormBaseParasite"/>
        </authorList>
    </citation>
    <scope>IDENTIFICATION</scope>
</reference>
<name>A0AAF3FPZ9_9BILA</name>
<accession>A0AAF3FPZ9</accession>
<proteinExistence type="predicted"/>
<dbReference type="AlphaFoldDB" id="A0AAF3FPZ9"/>
<evidence type="ECO:0000313" key="1">
    <source>
        <dbReference type="Proteomes" id="UP000887575"/>
    </source>
</evidence>
<keyword evidence="1" id="KW-1185">Reference proteome</keyword>
<dbReference type="Proteomes" id="UP000887575">
    <property type="component" value="Unassembled WGS sequence"/>
</dbReference>
<evidence type="ECO:0000313" key="2">
    <source>
        <dbReference type="WBParaSite" id="MBELARI_LOCUS9189"/>
    </source>
</evidence>
<sequence>MRNFNPKNYTMSRDKIKKRIDRLQKKGNWTQSGPEVFDHISNIIDNLAMPTDEDLEGESQRIAVTQKIAVTNKKTA</sequence>
<organism evidence="1 2">
    <name type="scientific">Mesorhabditis belari</name>
    <dbReference type="NCBI Taxonomy" id="2138241"/>
    <lineage>
        <taxon>Eukaryota</taxon>
        <taxon>Metazoa</taxon>
        <taxon>Ecdysozoa</taxon>
        <taxon>Nematoda</taxon>
        <taxon>Chromadorea</taxon>
        <taxon>Rhabditida</taxon>
        <taxon>Rhabditina</taxon>
        <taxon>Rhabditomorpha</taxon>
        <taxon>Rhabditoidea</taxon>
        <taxon>Rhabditidae</taxon>
        <taxon>Mesorhabditinae</taxon>
        <taxon>Mesorhabditis</taxon>
    </lineage>
</organism>
<protein>
    <submittedName>
        <fullName evidence="2">Uncharacterized protein</fullName>
    </submittedName>
</protein>
<dbReference type="WBParaSite" id="MBELARI_LOCUS9189">
    <property type="protein sequence ID" value="MBELARI_LOCUS9189"/>
    <property type="gene ID" value="MBELARI_LOCUS9189"/>
</dbReference>